<dbReference type="AlphaFoldDB" id="A0A1Y1KZY0"/>
<evidence type="ECO:0000256" key="7">
    <source>
        <dbReference type="ARBA" id="ARBA00022968"/>
    </source>
</evidence>
<reference evidence="20" key="1">
    <citation type="journal article" date="2016" name="Sci. Rep.">
        <title>Molecular characterization of firefly nuptial gifts: a multi-omics approach sheds light on postcopulatory sexual selection.</title>
        <authorList>
            <person name="Al-Wathiqui N."/>
            <person name="Fallon T.R."/>
            <person name="South A."/>
            <person name="Weng J.K."/>
            <person name="Lewis S.M."/>
        </authorList>
    </citation>
    <scope>NUCLEOTIDE SEQUENCE</scope>
</reference>
<dbReference type="Gene3D" id="1.50.10.10">
    <property type="match status" value="1"/>
</dbReference>
<dbReference type="GO" id="GO:0005783">
    <property type="term" value="C:endoplasmic reticulum"/>
    <property type="evidence" value="ECO:0007669"/>
    <property type="project" value="TreeGrafter"/>
</dbReference>
<keyword evidence="16" id="KW-0479">Metal-binding</keyword>
<keyword evidence="5 18" id="KW-0378">Hydrolase</keyword>
<dbReference type="InterPro" id="IPR012341">
    <property type="entry name" value="6hp_glycosidase-like_sf"/>
</dbReference>
<accession>A0A1Y1KZY0</accession>
<comment type="catalytic activity">
    <reaction evidence="12">
        <text>N(4)-(alpha-D-Man-(1-&gt;2)-alpha-D-Man-(1-&gt;2)-alpha-D-Man-(1-&gt;3)-[alpha-D-Man-(1-&gt;2)-alpha-D-Man-(1-&gt;3)-[alpha-D-Man-(1-&gt;2)-alpha-D-Man-(1-&gt;6)]-alpha-D-Man-(1-&gt;6)]-beta-D-Man-(1-&gt;4)-beta-D-GlcNAc-(1-&gt;4)-beta-D-GlcNAc)-L-asparaginyl-[protein] (N-glucan mannose isomer 9A1,2,3B1,2,3) + 4 H2O = N(4)-(alpha-D-Man-(1-&gt;3)-[alpha-D-Man-(1-&gt;3)-[alpha-D-Man-(1-&gt;6)]-alpha-D-Man-(1-&gt;6)]-beta-D-Man-(1-&gt;4)-beta-D-GlcNAc-(1-&gt;4)-beta-D-GlcNAc)-L-asparaginyl-[protein] (N-glucan mannose isomer 5A1,2) + 4 beta-D-mannose</text>
        <dbReference type="Rhea" id="RHEA:56008"/>
        <dbReference type="Rhea" id="RHEA-COMP:14356"/>
        <dbReference type="Rhea" id="RHEA-COMP:14367"/>
        <dbReference type="ChEBI" id="CHEBI:15377"/>
        <dbReference type="ChEBI" id="CHEBI:28563"/>
        <dbReference type="ChEBI" id="CHEBI:59087"/>
        <dbReference type="ChEBI" id="CHEBI:139493"/>
        <dbReference type="EC" id="3.2.1.113"/>
    </reaction>
</comment>
<evidence type="ECO:0000256" key="14">
    <source>
        <dbReference type="ARBA" id="ARBA00060399"/>
    </source>
</evidence>
<evidence type="ECO:0000256" key="3">
    <source>
        <dbReference type="ARBA" id="ARBA00007658"/>
    </source>
</evidence>
<name>A0A1Y1KZY0_PHOPY</name>
<dbReference type="SUPFAM" id="SSF48225">
    <property type="entry name" value="Seven-hairpin glycosidases"/>
    <property type="match status" value="1"/>
</dbReference>
<dbReference type="FunFam" id="1.50.10.10:FF:000002">
    <property type="entry name" value="alpha-1,2-Mannosidase"/>
    <property type="match status" value="1"/>
</dbReference>
<feature type="active site" evidence="15">
    <location>
        <position position="420"/>
    </location>
</feature>
<protein>
    <recommendedName>
        <fullName evidence="18">alpha-1,2-Mannosidase</fullName>
        <ecNumber evidence="18">3.2.1.-</ecNumber>
    </recommendedName>
</protein>
<evidence type="ECO:0000256" key="9">
    <source>
        <dbReference type="ARBA" id="ARBA00023157"/>
    </source>
</evidence>
<feature type="active site" description="Proton donor" evidence="15">
    <location>
        <position position="287"/>
    </location>
</feature>
<feature type="active site" evidence="15">
    <location>
        <position position="554"/>
    </location>
</feature>
<feature type="transmembrane region" description="Helical" evidence="19">
    <location>
        <begin position="32"/>
        <end position="52"/>
    </location>
</feature>
<evidence type="ECO:0000313" key="20">
    <source>
        <dbReference type="EMBL" id="JAV66108.1"/>
    </source>
</evidence>
<dbReference type="GO" id="GO:0005975">
    <property type="term" value="P:carbohydrate metabolic process"/>
    <property type="evidence" value="ECO:0007669"/>
    <property type="project" value="InterPro"/>
</dbReference>
<evidence type="ECO:0000256" key="6">
    <source>
        <dbReference type="ARBA" id="ARBA00022837"/>
    </source>
</evidence>
<comment type="cofactor">
    <cofactor evidence="1 16">
        <name>Ca(2+)</name>
        <dbReference type="ChEBI" id="CHEBI:29108"/>
    </cofactor>
</comment>
<evidence type="ECO:0000256" key="15">
    <source>
        <dbReference type="PIRSR" id="PIRSR601382-1"/>
    </source>
</evidence>
<dbReference type="PANTHER" id="PTHR11742:SF6">
    <property type="entry name" value="MANNOSYL-OLIGOSACCHARIDE ALPHA-1,2-MANNOSIDASE IA-RELATED"/>
    <property type="match status" value="1"/>
</dbReference>
<dbReference type="EC" id="3.2.1.-" evidence="18"/>
<evidence type="ECO:0000256" key="18">
    <source>
        <dbReference type="RuleBase" id="RU361193"/>
    </source>
</evidence>
<dbReference type="InterPro" id="IPR001382">
    <property type="entry name" value="Glyco_hydro_47"/>
</dbReference>
<keyword evidence="4 19" id="KW-0812">Transmembrane</keyword>
<dbReference type="GO" id="GO:0004571">
    <property type="term" value="F:mannosyl-oligosaccharide 1,2-alpha-mannosidase activity"/>
    <property type="evidence" value="ECO:0007669"/>
    <property type="project" value="UniProtKB-EC"/>
</dbReference>
<keyword evidence="19" id="KW-1133">Transmembrane helix</keyword>
<keyword evidence="9 17" id="KW-1015">Disulfide bond</keyword>
<comment type="subcellular location">
    <subcellularLocation>
        <location evidence="14">Endomembrane system</location>
        <topology evidence="14">Single-pass type II membrane protein</topology>
    </subcellularLocation>
</comment>
<keyword evidence="10 18" id="KW-0326">Glycosidase</keyword>
<sequence>MTVTGILPSYQRFVNGVPVPFSRKSFRQREKYIIFLVFITFGFVCFGTFFFLPEFKGSKSTAESVYQVYDKIKRAGPELLIPPPPHLDDEKDSLKIPVIRHDAEDQIDPHIIDDKAKLQAKIEQDEQLKVLERPDMEINLNNDNHKKVSSTSKPIVQIAEEEKRDRDVNENAIVTVPPAISNHYPQIRGGEDEDEETRQRRDKIKEMMKHAWDNYVKYAWGKNELRPITKRAHSASIFGTMPVGATILDGLDTLYIMGLQDEFKKGRDWVANELNIDSLASDVSVFEVNIRFVGGLLSCYALTGDVLFRDKAQEIADKLLPAFQTPTGIPNALVNFRTGSSKNYGWASGGSSILSEFGTLHLEFAYLSDVTGNPIYRSKVDHIRQHIRSMEKPKGLYPNYLNPKTGKWGQHHISMGALGDSFYEYLLKAWMQSNKEDNEARQMFDDAMQAVMQHMLHTSSSGLTYFAELKFDRPEHKMDHLGCFSGGLLALASKSLKNEMSDKYMDIADKITNTCHESYARSQTKLGPESFRFTGGVEARALKSSEKYYILRPEVIESYFYMYRLTKDQKYRDWGWQAVEALEKHCRVPGGYTGLKNVDTDEPLQDDVQQSFFLAETLKYLYLLYSDDTLISLDQWVFNTEAHPLPIKGVNPYYREASV</sequence>
<keyword evidence="7" id="KW-0735">Signal-anchor</keyword>
<comment type="function">
    <text evidence="13">Involved in the maturation of Asn-linked oligosaccharides. Progressively trim alpha-1,2-linked mannose residues from Man(9)GlcNAc(2) to produce Man(5)GlcNAc(2).</text>
</comment>
<dbReference type="PANTHER" id="PTHR11742">
    <property type="entry name" value="MANNOSYL-OLIGOSACCHARIDE ALPHA-1,2-MANNOSIDASE-RELATED"/>
    <property type="match status" value="1"/>
</dbReference>
<feature type="active site" description="Proton donor" evidence="15">
    <location>
        <position position="529"/>
    </location>
</feature>
<dbReference type="GO" id="GO:0005509">
    <property type="term" value="F:calcium ion binding"/>
    <property type="evidence" value="ECO:0007669"/>
    <property type="project" value="InterPro"/>
</dbReference>
<keyword evidence="6 16" id="KW-0106">Calcium</keyword>
<evidence type="ECO:0000256" key="8">
    <source>
        <dbReference type="ARBA" id="ARBA00023136"/>
    </source>
</evidence>
<evidence type="ECO:0000256" key="17">
    <source>
        <dbReference type="PIRSR" id="PIRSR601382-3"/>
    </source>
</evidence>
<evidence type="ECO:0000256" key="12">
    <source>
        <dbReference type="ARBA" id="ARBA00048605"/>
    </source>
</evidence>
<organism evidence="20">
    <name type="scientific">Photinus pyralis</name>
    <name type="common">Common eastern firefly</name>
    <name type="synonym">Lampyris pyralis</name>
    <dbReference type="NCBI Taxonomy" id="7054"/>
    <lineage>
        <taxon>Eukaryota</taxon>
        <taxon>Metazoa</taxon>
        <taxon>Ecdysozoa</taxon>
        <taxon>Arthropoda</taxon>
        <taxon>Hexapoda</taxon>
        <taxon>Insecta</taxon>
        <taxon>Pterygota</taxon>
        <taxon>Neoptera</taxon>
        <taxon>Endopterygota</taxon>
        <taxon>Coleoptera</taxon>
        <taxon>Polyphaga</taxon>
        <taxon>Elateriformia</taxon>
        <taxon>Elateroidea</taxon>
        <taxon>Lampyridae</taxon>
        <taxon>Lampyrinae</taxon>
        <taxon>Photinus</taxon>
    </lineage>
</organism>
<evidence type="ECO:0000256" key="2">
    <source>
        <dbReference type="ARBA" id="ARBA00004922"/>
    </source>
</evidence>
<dbReference type="InterPro" id="IPR036026">
    <property type="entry name" value="Seven-hairpin_glycosidases"/>
</dbReference>
<comment type="catalytic activity">
    <reaction evidence="11">
        <text>N(4)-(alpha-D-Man-(1-&gt;2)-alpha-D-Man-(1-&gt;2)-alpha-D-Man-(1-&gt;3)-[alpha-D-Man-(1-&gt;3)-[alpha-D-Man-(1-&gt;2)-alpha-D-Man-(1-&gt;6)]-alpha-D-Man-(1-&gt;6)]-beta-D-Man-(1-&gt;4)-beta-D-GlcNAc-(1-&gt;4)-beta-D-GlcNAc)-L-asparaginyl-[protein] (N-glucan mannose isomer 8A1,2,3B1,3) + 3 H2O = N(4)-(alpha-D-Man-(1-&gt;3)-[alpha-D-Man-(1-&gt;3)-[alpha-D-Man-(1-&gt;6)]-alpha-D-Man-(1-&gt;6)]-beta-D-Man-(1-&gt;4)-beta-D-GlcNAc-(1-&gt;4)-beta-D-GlcNAc)-L-asparaginyl-[protein] (N-glucan mannose isomer 5A1,2) + 3 beta-D-mannose</text>
        <dbReference type="Rhea" id="RHEA:56028"/>
        <dbReference type="Rhea" id="RHEA-COMP:14358"/>
        <dbReference type="Rhea" id="RHEA-COMP:14367"/>
        <dbReference type="ChEBI" id="CHEBI:15377"/>
        <dbReference type="ChEBI" id="CHEBI:28563"/>
        <dbReference type="ChEBI" id="CHEBI:59087"/>
        <dbReference type="ChEBI" id="CHEBI:60628"/>
        <dbReference type="EC" id="3.2.1.113"/>
    </reaction>
</comment>
<feature type="binding site" evidence="16">
    <location>
        <position position="640"/>
    </location>
    <ligand>
        <name>Ca(2+)</name>
        <dbReference type="ChEBI" id="CHEBI:29108"/>
    </ligand>
</feature>
<keyword evidence="8 19" id="KW-0472">Membrane</keyword>
<evidence type="ECO:0000256" key="4">
    <source>
        <dbReference type="ARBA" id="ARBA00022692"/>
    </source>
</evidence>
<evidence type="ECO:0000256" key="1">
    <source>
        <dbReference type="ARBA" id="ARBA00001913"/>
    </source>
</evidence>
<evidence type="ECO:0000256" key="19">
    <source>
        <dbReference type="SAM" id="Phobius"/>
    </source>
</evidence>
<feature type="disulfide bond" evidence="17">
    <location>
        <begin position="483"/>
        <end position="515"/>
    </location>
</feature>
<dbReference type="EMBL" id="GEZM01071035">
    <property type="protein sequence ID" value="JAV66108.1"/>
    <property type="molecule type" value="Transcribed_RNA"/>
</dbReference>
<evidence type="ECO:0000256" key="5">
    <source>
        <dbReference type="ARBA" id="ARBA00022801"/>
    </source>
</evidence>
<dbReference type="InterPro" id="IPR050749">
    <property type="entry name" value="Glycosyl_Hydrolase_47"/>
</dbReference>
<evidence type="ECO:0000256" key="16">
    <source>
        <dbReference type="PIRSR" id="PIRSR601382-2"/>
    </source>
</evidence>
<dbReference type="Pfam" id="PF01532">
    <property type="entry name" value="Glyco_hydro_47"/>
    <property type="match status" value="1"/>
</dbReference>
<evidence type="ECO:0000256" key="10">
    <source>
        <dbReference type="ARBA" id="ARBA00023295"/>
    </source>
</evidence>
<comment type="pathway">
    <text evidence="2">Protein modification; protein glycosylation.</text>
</comment>
<evidence type="ECO:0000256" key="13">
    <source>
        <dbReference type="ARBA" id="ARBA00054774"/>
    </source>
</evidence>
<proteinExistence type="inferred from homology"/>
<comment type="similarity">
    <text evidence="3 18">Belongs to the glycosyl hydrolase 47 family.</text>
</comment>
<dbReference type="PRINTS" id="PR00747">
    <property type="entry name" value="GLYHDRLASE47"/>
</dbReference>
<dbReference type="GO" id="GO:0000139">
    <property type="term" value="C:Golgi membrane"/>
    <property type="evidence" value="ECO:0007669"/>
    <property type="project" value="TreeGrafter"/>
</dbReference>
<evidence type="ECO:0000256" key="11">
    <source>
        <dbReference type="ARBA" id="ARBA00047669"/>
    </source>
</evidence>